<dbReference type="RefSeq" id="WP_201095341.1">
    <property type="nucleotide sequence ID" value="NZ_CP067393.1"/>
</dbReference>
<dbReference type="AlphaFoldDB" id="A0A974NHJ6"/>
<protein>
    <submittedName>
        <fullName evidence="1">Uncharacterized protein</fullName>
    </submittedName>
</protein>
<keyword evidence="2" id="KW-1185">Reference proteome</keyword>
<proteinExistence type="predicted"/>
<reference evidence="1 2" key="1">
    <citation type="submission" date="2021-01" db="EMBL/GenBank/DDBJ databases">
        <title>Entomomonas sp. F2A isolated from a house cricket (Acheta domesticus).</title>
        <authorList>
            <person name="Spergser J."/>
            <person name="Busse H.-J."/>
        </authorList>
    </citation>
    <scope>NUCLEOTIDE SEQUENCE [LARGE SCALE GENOMIC DNA]</scope>
    <source>
        <strain evidence="1 2">F2A</strain>
    </source>
</reference>
<dbReference type="EMBL" id="CP067393">
    <property type="protein sequence ID" value="QQP86876.1"/>
    <property type="molecule type" value="Genomic_DNA"/>
</dbReference>
<name>A0A974NHJ6_9GAMM</name>
<evidence type="ECO:0000313" key="2">
    <source>
        <dbReference type="Proteomes" id="UP000595278"/>
    </source>
</evidence>
<gene>
    <name evidence="1" type="ORF">JHT90_06435</name>
</gene>
<sequence>MIVFKQSNKKLKPYRLRFYGCQDKHDQDKEIIIEGVIRHLSYVDYKNHYINVSFLNLDWYLLGLEVLSFNPLSSDALPNTLVGIFDRRKGGYFIKGQYFKYLEQK</sequence>
<dbReference type="KEGG" id="eaz:JHT90_06435"/>
<dbReference type="Proteomes" id="UP000595278">
    <property type="component" value="Chromosome"/>
</dbReference>
<evidence type="ECO:0000313" key="1">
    <source>
        <dbReference type="EMBL" id="QQP86876.1"/>
    </source>
</evidence>
<accession>A0A974NHJ6</accession>
<organism evidence="1 2">
    <name type="scientific">Entomomonas asaccharolytica</name>
    <dbReference type="NCBI Taxonomy" id="2785331"/>
    <lineage>
        <taxon>Bacteria</taxon>
        <taxon>Pseudomonadati</taxon>
        <taxon>Pseudomonadota</taxon>
        <taxon>Gammaproteobacteria</taxon>
        <taxon>Pseudomonadales</taxon>
        <taxon>Pseudomonadaceae</taxon>
        <taxon>Entomomonas</taxon>
    </lineage>
</organism>